<protein>
    <submittedName>
        <fullName evidence="1">Uncharacterized protein</fullName>
    </submittedName>
</protein>
<dbReference type="EMBL" id="JAWDGP010003248">
    <property type="protein sequence ID" value="KAK3776103.1"/>
    <property type="molecule type" value="Genomic_DNA"/>
</dbReference>
<name>A0AAE0ZVI7_9GAST</name>
<proteinExistence type="predicted"/>
<evidence type="ECO:0000313" key="1">
    <source>
        <dbReference type="EMBL" id="KAK3776103.1"/>
    </source>
</evidence>
<gene>
    <name evidence="1" type="ORF">RRG08_046770</name>
</gene>
<evidence type="ECO:0000313" key="2">
    <source>
        <dbReference type="Proteomes" id="UP001283361"/>
    </source>
</evidence>
<keyword evidence="2" id="KW-1185">Reference proteome</keyword>
<reference evidence="1" key="1">
    <citation type="journal article" date="2023" name="G3 (Bethesda)">
        <title>A reference genome for the long-term kleptoplast-retaining sea slug Elysia crispata morphotype clarki.</title>
        <authorList>
            <person name="Eastman K.E."/>
            <person name="Pendleton A.L."/>
            <person name="Shaikh M.A."/>
            <person name="Suttiyut T."/>
            <person name="Ogas R."/>
            <person name="Tomko P."/>
            <person name="Gavelis G."/>
            <person name="Widhalm J.R."/>
            <person name="Wisecaver J.H."/>
        </authorList>
    </citation>
    <scope>NUCLEOTIDE SEQUENCE</scope>
    <source>
        <strain evidence="1">ECLA1</strain>
    </source>
</reference>
<dbReference type="AlphaFoldDB" id="A0AAE0ZVI7"/>
<comment type="caution">
    <text evidence="1">The sequence shown here is derived from an EMBL/GenBank/DDBJ whole genome shotgun (WGS) entry which is preliminary data.</text>
</comment>
<sequence>MRKTETATNHAEIGDKISQSTRVAELSSLYIHLSASSKSLHLMPFFGASSRRKISSIARREASGFRALKIVVPAGYLIPNSELISSGCTLHNVTSRSELKLTHGMGV</sequence>
<accession>A0AAE0ZVI7</accession>
<dbReference type="Proteomes" id="UP001283361">
    <property type="component" value="Unassembled WGS sequence"/>
</dbReference>
<organism evidence="1 2">
    <name type="scientific">Elysia crispata</name>
    <name type="common">lettuce slug</name>
    <dbReference type="NCBI Taxonomy" id="231223"/>
    <lineage>
        <taxon>Eukaryota</taxon>
        <taxon>Metazoa</taxon>
        <taxon>Spiralia</taxon>
        <taxon>Lophotrochozoa</taxon>
        <taxon>Mollusca</taxon>
        <taxon>Gastropoda</taxon>
        <taxon>Heterobranchia</taxon>
        <taxon>Euthyneura</taxon>
        <taxon>Panpulmonata</taxon>
        <taxon>Sacoglossa</taxon>
        <taxon>Placobranchoidea</taxon>
        <taxon>Plakobranchidae</taxon>
        <taxon>Elysia</taxon>
    </lineage>
</organism>